<dbReference type="InterPro" id="IPR002912">
    <property type="entry name" value="ACT_dom"/>
</dbReference>
<evidence type="ECO:0000313" key="3">
    <source>
        <dbReference type="Proteomes" id="UP000076079"/>
    </source>
</evidence>
<reference evidence="2 3" key="1">
    <citation type="journal article" date="2016" name="Genome Announc.">
        <title>First Complete Genome Sequence of a Subdivision 6 Acidobacterium Strain.</title>
        <authorList>
            <person name="Huang S."/>
            <person name="Vieira S."/>
            <person name="Bunk B."/>
            <person name="Riedel T."/>
            <person name="Sproer C."/>
            <person name="Overmann J."/>
        </authorList>
    </citation>
    <scope>NUCLEOTIDE SEQUENCE [LARGE SCALE GENOMIC DNA]</scope>
    <source>
        <strain evidence="3">DSM 100886 HEG_-6_39</strain>
    </source>
</reference>
<dbReference type="SUPFAM" id="SSF55021">
    <property type="entry name" value="ACT-like"/>
    <property type="match status" value="1"/>
</dbReference>
<dbReference type="EMBL" id="CP015136">
    <property type="protein sequence ID" value="AMY13013.1"/>
    <property type="molecule type" value="Genomic_DNA"/>
</dbReference>
<evidence type="ECO:0000313" key="2">
    <source>
        <dbReference type="EMBL" id="AMY13013.1"/>
    </source>
</evidence>
<dbReference type="AlphaFoldDB" id="A0A143PXW2"/>
<sequence length="249" mass="26284">MAFLPAHPPLADLLTSTFFQRLVFPYHSRVPDRVTPLALVLTTRSGPGVLHAVSGIIAEHGGDITSLTIVENSPDVTRLLLEVSAPDAEALLTDLAAAEPVQAVERVATFQHVFGKRVIIMGGGAQVGQVAIGAIAEADRHNIRGEKISVDTIPLVGEQALAEAVRAVSRLPRARVLVLAGSLMGGEIETAVREVRAQGLTVISLNMAGSVPDASDLVVTDPVQAGVMAVMAIADTARFRIDRLTKRVF</sequence>
<dbReference type="OrthoDB" id="128586at2"/>
<dbReference type="SUPFAM" id="SSF52172">
    <property type="entry name" value="CheY-like"/>
    <property type="match status" value="1"/>
</dbReference>
<dbReference type="PATRIC" id="fig|1813736.3.peg.6616"/>
<dbReference type="Gene3D" id="3.30.70.260">
    <property type="match status" value="1"/>
</dbReference>
<dbReference type="Pfam" id="PF22629">
    <property type="entry name" value="ACT_AHAS_ss"/>
    <property type="match status" value="1"/>
</dbReference>
<proteinExistence type="predicted"/>
<protein>
    <submittedName>
        <fullName evidence="2">ACT domain-containing protein</fullName>
    </submittedName>
</protein>
<dbReference type="PIRSF" id="PIRSF006363">
    <property type="entry name" value="UCP006363_ACT"/>
    <property type="match status" value="1"/>
</dbReference>
<dbReference type="InterPro" id="IPR011006">
    <property type="entry name" value="CheY-like_superfamily"/>
</dbReference>
<gene>
    <name evidence="2" type="ORF">LuPra_06299</name>
</gene>
<organism evidence="2 3">
    <name type="scientific">Luteitalea pratensis</name>
    <dbReference type="NCBI Taxonomy" id="1855912"/>
    <lineage>
        <taxon>Bacteria</taxon>
        <taxon>Pseudomonadati</taxon>
        <taxon>Acidobacteriota</taxon>
        <taxon>Vicinamibacteria</taxon>
        <taxon>Vicinamibacterales</taxon>
        <taxon>Vicinamibacteraceae</taxon>
        <taxon>Luteitalea</taxon>
    </lineage>
</organism>
<dbReference type="Gene3D" id="3.40.50.10550">
    <property type="entry name" value="Hypothetical protein af1403, domain 2"/>
    <property type="match status" value="1"/>
</dbReference>
<feature type="domain" description="ACT" evidence="1">
    <location>
        <begin position="38"/>
        <end position="109"/>
    </location>
</feature>
<dbReference type="STRING" id="1855912.LuPra_06299"/>
<keyword evidence="3" id="KW-1185">Reference proteome</keyword>
<dbReference type="Pfam" id="PF18462">
    <property type="entry name" value="DUF5612"/>
    <property type="match status" value="1"/>
</dbReference>
<name>A0A143PXW2_LUTPR</name>
<dbReference type="InterPro" id="IPR015832">
    <property type="entry name" value="UCP006363_ACT"/>
</dbReference>
<dbReference type="InterPro" id="IPR054480">
    <property type="entry name" value="AHAS_small-like_ACT"/>
</dbReference>
<dbReference type="PROSITE" id="PS51671">
    <property type="entry name" value="ACT"/>
    <property type="match status" value="1"/>
</dbReference>
<reference evidence="3" key="2">
    <citation type="submission" date="2016-04" db="EMBL/GenBank/DDBJ databases">
        <title>First Complete Genome Sequence of a Subdivision 6 Acidobacterium.</title>
        <authorList>
            <person name="Huang S."/>
            <person name="Vieira S."/>
            <person name="Bunk B."/>
            <person name="Riedel T."/>
            <person name="Sproeer C."/>
            <person name="Overmann J."/>
        </authorList>
    </citation>
    <scope>NUCLEOTIDE SEQUENCE [LARGE SCALE GENOMIC DNA]</scope>
    <source>
        <strain evidence="3">DSM 100886 HEG_-6_39</strain>
    </source>
</reference>
<dbReference type="InterPro" id="IPR045865">
    <property type="entry name" value="ACT-like_dom_sf"/>
</dbReference>
<dbReference type="Proteomes" id="UP000076079">
    <property type="component" value="Chromosome"/>
</dbReference>
<evidence type="ECO:0000259" key="1">
    <source>
        <dbReference type="PROSITE" id="PS51671"/>
    </source>
</evidence>
<accession>A0A143PXW2</accession>
<dbReference type="KEGG" id="abac:LuPra_06299"/>
<dbReference type="InterPro" id="IPR040537">
    <property type="entry name" value="DUF5612"/>
</dbReference>